<feature type="region of interest" description="Disordered" evidence="1">
    <location>
        <begin position="119"/>
        <end position="142"/>
    </location>
</feature>
<name>A0A0C9XLA4_9AGAR</name>
<organism evidence="2 3">
    <name type="scientific">Laccaria amethystina LaAM-08-1</name>
    <dbReference type="NCBI Taxonomy" id="1095629"/>
    <lineage>
        <taxon>Eukaryota</taxon>
        <taxon>Fungi</taxon>
        <taxon>Dikarya</taxon>
        <taxon>Basidiomycota</taxon>
        <taxon>Agaricomycotina</taxon>
        <taxon>Agaricomycetes</taxon>
        <taxon>Agaricomycetidae</taxon>
        <taxon>Agaricales</taxon>
        <taxon>Agaricineae</taxon>
        <taxon>Hydnangiaceae</taxon>
        <taxon>Laccaria</taxon>
    </lineage>
</organism>
<dbReference type="AlphaFoldDB" id="A0A0C9XLA4"/>
<dbReference type="HOGENOM" id="CLU_1349122_0_0_1"/>
<evidence type="ECO:0000313" key="3">
    <source>
        <dbReference type="Proteomes" id="UP000054477"/>
    </source>
</evidence>
<evidence type="ECO:0000256" key="1">
    <source>
        <dbReference type="SAM" id="MobiDB-lite"/>
    </source>
</evidence>
<dbReference type="Proteomes" id="UP000054477">
    <property type="component" value="Unassembled WGS sequence"/>
</dbReference>
<keyword evidence="3" id="KW-1185">Reference proteome</keyword>
<sequence length="203" mass="22250">MDANSRRCISSVPQAERKSIAGGYTGMRSSPHMFSNLIPKVIECSVIIKIFELESLPSHLITSNMVLGFLKHIYKYFVPDELETSQPTIQSQGDLVPLYDEHGEVTGYILKPKTRLDEPTKQQLSAPAPVPPPVSLTTDTSESKWDGWPDGIFQLTSTTSKSIGQRGRMGVGVVMISQNLGWVERGDISNVWGSLSAITLTAS</sequence>
<evidence type="ECO:0000313" key="2">
    <source>
        <dbReference type="EMBL" id="KIJ98356.1"/>
    </source>
</evidence>
<reference evidence="3" key="2">
    <citation type="submission" date="2015-01" db="EMBL/GenBank/DDBJ databases">
        <title>Evolutionary Origins and Diversification of the Mycorrhizal Mutualists.</title>
        <authorList>
            <consortium name="DOE Joint Genome Institute"/>
            <consortium name="Mycorrhizal Genomics Consortium"/>
            <person name="Kohler A."/>
            <person name="Kuo A."/>
            <person name="Nagy L.G."/>
            <person name="Floudas D."/>
            <person name="Copeland A."/>
            <person name="Barry K.W."/>
            <person name="Cichocki N."/>
            <person name="Veneault-Fourrey C."/>
            <person name="LaButti K."/>
            <person name="Lindquist E.A."/>
            <person name="Lipzen A."/>
            <person name="Lundell T."/>
            <person name="Morin E."/>
            <person name="Murat C."/>
            <person name="Riley R."/>
            <person name="Ohm R."/>
            <person name="Sun H."/>
            <person name="Tunlid A."/>
            <person name="Henrissat B."/>
            <person name="Grigoriev I.V."/>
            <person name="Hibbett D.S."/>
            <person name="Martin F."/>
        </authorList>
    </citation>
    <scope>NUCLEOTIDE SEQUENCE [LARGE SCALE GENOMIC DNA]</scope>
    <source>
        <strain evidence="3">LaAM-08-1</strain>
    </source>
</reference>
<proteinExistence type="predicted"/>
<accession>A0A0C9XLA4</accession>
<protein>
    <submittedName>
        <fullName evidence="2">Uncharacterized protein</fullName>
    </submittedName>
</protein>
<gene>
    <name evidence="2" type="ORF">K443DRAFT_628131</name>
</gene>
<reference evidence="2 3" key="1">
    <citation type="submission" date="2014-04" db="EMBL/GenBank/DDBJ databases">
        <authorList>
            <consortium name="DOE Joint Genome Institute"/>
            <person name="Kuo A."/>
            <person name="Kohler A."/>
            <person name="Nagy L.G."/>
            <person name="Floudas D."/>
            <person name="Copeland A."/>
            <person name="Barry K.W."/>
            <person name="Cichocki N."/>
            <person name="Veneault-Fourrey C."/>
            <person name="LaButti K."/>
            <person name="Lindquist E.A."/>
            <person name="Lipzen A."/>
            <person name="Lundell T."/>
            <person name="Morin E."/>
            <person name="Murat C."/>
            <person name="Sun H."/>
            <person name="Tunlid A."/>
            <person name="Henrissat B."/>
            <person name="Grigoriev I.V."/>
            <person name="Hibbett D.S."/>
            <person name="Martin F."/>
            <person name="Nordberg H.P."/>
            <person name="Cantor M.N."/>
            <person name="Hua S.X."/>
        </authorList>
    </citation>
    <scope>NUCLEOTIDE SEQUENCE [LARGE SCALE GENOMIC DNA]</scope>
    <source>
        <strain evidence="2 3">LaAM-08-1</strain>
    </source>
</reference>
<dbReference type="EMBL" id="KN838671">
    <property type="protein sequence ID" value="KIJ98356.1"/>
    <property type="molecule type" value="Genomic_DNA"/>
</dbReference>